<accession>A0ABY4TDP5</accession>
<dbReference type="Proteomes" id="UP001056383">
    <property type="component" value="Chromosome"/>
</dbReference>
<proteinExistence type="predicted"/>
<evidence type="ECO:0000313" key="4">
    <source>
        <dbReference type="Proteomes" id="UP001056383"/>
    </source>
</evidence>
<keyword evidence="2" id="KW-1133">Transmembrane helix</keyword>
<dbReference type="EMBL" id="CP095474">
    <property type="protein sequence ID" value="URN15923.1"/>
    <property type="molecule type" value="Genomic_DNA"/>
</dbReference>
<evidence type="ECO:0000256" key="2">
    <source>
        <dbReference type="SAM" id="Phobius"/>
    </source>
</evidence>
<gene>
    <name evidence="3" type="ORF">MW084_08120</name>
</gene>
<keyword evidence="2" id="KW-0812">Transmembrane</keyword>
<evidence type="ECO:0000256" key="1">
    <source>
        <dbReference type="SAM" id="MobiDB-lite"/>
    </source>
</evidence>
<keyword evidence="2" id="KW-0472">Membrane</keyword>
<dbReference type="RefSeq" id="WP_010473539.1">
    <property type="nucleotide sequence ID" value="NZ_CP095474.1"/>
</dbReference>
<name>A0ABY4TDP5_9ACTN</name>
<keyword evidence="4" id="KW-1185">Reference proteome</keyword>
<feature type="region of interest" description="Disordered" evidence="1">
    <location>
        <begin position="1"/>
        <end position="25"/>
    </location>
</feature>
<feature type="transmembrane region" description="Helical" evidence="2">
    <location>
        <begin position="30"/>
        <end position="51"/>
    </location>
</feature>
<protein>
    <submittedName>
        <fullName evidence="3">Uncharacterized protein</fullName>
    </submittedName>
</protein>
<organism evidence="3 4">
    <name type="scientific">Streptomyces sudanensis</name>
    <dbReference type="NCBI Taxonomy" id="436397"/>
    <lineage>
        <taxon>Bacteria</taxon>
        <taxon>Bacillati</taxon>
        <taxon>Actinomycetota</taxon>
        <taxon>Actinomycetes</taxon>
        <taxon>Kitasatosporales</taxon>
        <taxon>Streptomycetaceae</taxon>
        <taxon>Streptomyces</taxon>
    </lineage>
</organism>
<sequence length="392" mass="41982">MTAQDAQDTVAGRDEGTEGAVGSRPRRRRIAWALTAATLTGALLGAGTVGWRTGTLPFRDDRPCWGALSDETLDTLLAREGDPPSAGRREAEEQRLLGPGASARCRVLAYSEEEDGQDDVVARLDISVRTLDARRGRDTQAWSAEFLSTEVTPIGGGLRGMASRSRAWIALPQSCVGGEDPVVVEARMGDQDAEELLPPTRRYGLARAVVETSNGLLAAYGCPGRHRMPESPPVLDEDEAEEQEEKRDRAAAAALCGLAGTPLAERHAKLLRDAAGNWVDGGPARICGTDNRLASRHVRLMTVTDPVLARIFERDAHHGGPAADGDTGHGTLTVGRAVYLGRCQTGDVAFVVERTGPSDLDWTFVRDVFPLYVAAEADRLGCGPQKVTLRNS</sequence>
<evidence type="ECO:0000313" key="3">
    <source>
        <dbReference type="EMBL" id="URN15923.1"/>
    </source>
</evidence>
<feature type="region of interest" description="Disordered" evidence="1">
    <location>
        <begin position="226"/>
        <end position="246"/>
    </location>
</feature>
<reference evidence="3" key="1">
    <citation type="submission" date="2022-04" db="EMBL/GenBank/DDBJ databases">
        <title>Systematic whole-genome sequencing reveals an unexpected diversity among actinomycetoma pathogens and provides insights into their antibacterial susceptibilities.</title>
        <authorList>
            <person name="Watson A.K."/>
            <person name="Kepplinger B."/>
            <person name="Bakhiet S.M."/>
            <person name="Mhmoud N.A."/>
            <person name="Chapman J."/>
            <person name="Allenby N."/>
            <person name="Mickiewicz K."/>
            <person name="Goodfellow M."/>
            <person name="Fahal A.H."/>
            <person name="Errington J."/>
        </authorList>
    </citation>
    <scope>NUCLEOTIDE SEQUENCE</scope>
    <source>
        <strain evidence="3">SD 504</strain>
    </source>
</reference>